<comment type="caution">
    <text evidence="2">The sequence shown here is derived from an EMBL/GenBank/DDBJ whole genome shotgun (WGS) entry which is preliminary data.</text>
</comment>
<organism evidence="2 3">
    <name type="scientific">Entotheonella factor</name>
    <dbReference type="NCBI Taxonomy" id="1429438"/>
    <lineage>
        <taxon>Bacteria</taxon>
        <taxon>Pseudomonadati</taxon>
        <taxon>Nitrospinota/Tectimicrobiota group</taxon>
        <taxon>Candidatus Tectimicrobiota</taxon>
        <taxon>Candidatus Entotheonellia</taxon>
        <taxon>Candidatus Entotheonellales</taxon>
        <taxon>Candidatus Entotheonellaceae</taxon>
        <taxon>Candidatus Entotheonella</taxon>
    </lineage>
</organism>
<dbReference type="SUPFAM" id="SSF51338">
    <property type="entry name" value="Composite domain of metallo-dependent hydrolases"/>
    <property type="match status" value="1"/>
</dbReference>
<protein>
    <recommendedName>
        <fullName evidence="1">Amidohydrolase-related domain-containing protein</fullName>
    </recommendedName>
</protein>
<dbReference type="PANTHER" id="PTHR43135">
    <property type="entry name" value="ALPHA-D-RIBOSE 1-METHYLPHOSPHONATE 5-TRIPHOSPHATE DIPHOSPHATASE"/>
    <property type="match status" value="1"/>
</dbReference>
<dbReference type="PANTHER" id="PTHR43135:SF3">
    <property type="entry name" value="ALPHA-D-RIBOSE 1-METHYLPHOSPHONATE 5-TRIPHOSPHATE DIPHOSPHATASE"/>
    <property type="match status" value="1"/>
</dbReference>
<dbReference type="InterPro" id="IPR057744">
    <property type="entry name" value="OTAase-like"/>
</dbReference>
<dbReference type="InterPro" id="IPR006680">
    <property type="entry name" value="Amidohydro-rel"/>
</dbReference>
<dbReference type="Gene3D" id="2.30.40.10">
    <property type="entry name" value="Urease, subunit C, domain 1"/>
    <property type="match status" value="1"/>
</dbReference>
<dbReference type="Gene3D" id="3.20.20.140">
    <property type="entry name" value="Metal-dependent hydrolases"/>
    <property type="match status" value="1"/>
</dbReference>
<evidence type="ECO:0000313" key="3">
    <source>
        <dbReference type="Proteomes" id="UP000019141"/>
    </source>
</evidence>
<dbReference type="Pfam" id="PF01979">
    <property type="entry name" value="Amidohydro_1"/>
    <property type="match status" value="1"/>
</dbReference>
<dbReference type="AlphaFoldDB" id="W4LMZ4"/>
<dbReference type="Proteomes" id="UP000019141">
    <property type="component" value="Unassembled WGS sequence"/>
</dbReference>
<evidence type="ECO:0000259" key="1">
    <source>
        <dbReference type="Pfam" id="PF01979"/>
    </source>
</evidence>
<dbReference type="GO" id="GO:0016810">
    <property type="term" value="F:hydrolase activity, acting on carbon-nitrogen (but not peptide) bonds"/>
    <property type="evidence" value="ECO:0007669"/>
    <property type="project" value="InterPro"/>
</dbReference>
<dbReference type="CDD" id="cd01299">
    <property type="entry name" value="Met_dep_hydrolase_A"/>
    <property type="match status" value="1"/>
</dbReference>
<name>W4LMZ4_ENTF1</name>
<dbReference type="SUPFAM" id="SSF51556">
    <property type="entry name" value="Metallo-dependent hydrolases"/>
    <property type="match status" value="1"/>
</dbReference>
<dbReference type="HOGENOM" id="CLU_023620_2_2_7"/>
<gene>
    <name evidence="2" type="ORF">ETSY1_17530</name>
</gene>
<feature type="domain" description="Amidohydrolase-related" evidence="1">
    <location>
        <begin position="57"/>
        <end position="406"/>
    </location>
</feature>
<dbReference type="InterPro" id="IPR011059">
    <property type="entry name" value="Metal-dep_hydrolase_composite"/>
</dbReference>
<accession>W4LMZ4</accession>
<reference evidence="2 3" key="1">
    <citation type="journal article" date="2014" name="Nature">
        <title>An environmental bacterial taxon with a large and distinct metabolic repertoire.</title>
        <authorList>
            <person name="Wilson M.C."/>
            <person name="Mori T."/>
            <person name="Ruckert C."/>
            <person name="Uria A.R."/>
            <person name="Helf M.J."/>
            <person name="Takada K."/>
            <person name="Gernert C."/>
            <person name="Steffens U.A."/>
            <person name="Heycke N."/>
            <person name="Schmitt S."/>
            <person name="Rinke C."/>
            <person name="Helfrich E.J."/>
            <person name="Brachmann A.O."/>
            <person name="Gurgui C."/>
            <person name="Wakimoto T."/>
            <person name="Kracht M."/>
            <person name="Crusemann M."/>
            <person name="Hentschel U."/>
            <person name="Abe I."/>
            <person name="Matsunaga S."/>
            <person name="Kalinowski J."/>
            <person name="Takeyama H."/>
            <person name="Piel J."/>
        </authorList>
    </citation>
    <scope>NUCLEOTIDE SEQUENCE [LARGE SCALE GENOMIC DNA]</scope>
    <source>
        <strain evidence="3">TSY1</strain>
    </source>
</reference>
<sequence>MRILTGATLIDGTGAPPVPHGAVLIDDAGRIVKAGPQDEVTTKALPNTEVIDVSGLTMLPGLIDGHDHLAGHGYSLTSRWGLDEPQSTTHMRTAAVLQQTLATGYTTVRDAAGLDAGFKLAIDEGLLAGPRLQLALSIISPIGGIGDRVSPSGHICCMPPSPNVPSGVANGVQEVRNVVRTMVRAGADVIKCATTGGASSRPGHGPKDQAFNRDEMEALVDEAHTLDRRVMCHALGGPGLRMAIEAGVDSIEHGCYLDEDPELIPMMAEKGIFFVPTLAVYVFHRERSVPHVQERGRVLQAHHIESIQRALQAGVPIIAGTDAGSHQHGINARELQYLVEAGLSPMQALQAGTGWAAACLGMEDEIGTLESSKWADVVVVEGDPLEDITVLQQQDRIRLVLKGGTICVDQR</sequence>
<dbReference type="EMBL" id="AZHW01000523">
    <property type="protein sequence ID" value="ETW98751.1"/>
    <property type="molecule type" value="Genomic_DNA"/>
</dbReference>
<dbReference type="InterPro" id="IPR051781">
    <property type="entry name" value="Metallo-dep_Hydrolase"/>
</dbReference>
<evidence type="ECO:0000313" key="2">
    <source>
        <dbReference type="EMBL" id="ETW98751.1"/>
    </source>
</evidence>
<dbReference type="InterPro" id="IPR032466">
    <property type="entry name" value="Metal_Hydrolase"/>
</dbReference>
<keyword evidence="3" id="KW-1185">Reference proteome</keyword>
<proteinExistence type="predicted"/>